<dbReference type="PROSITE" id="PS51719">
    <property type="entry name" value="G_SEPTIN"/>
    <property type="match status" value="1"/>
</dbReference>
<protein>
    <submittedName>
        <fullName evidence="9">Cell division control protein 11</fullName>
    </submittedName>
</protein>
<feature type="region of interest" description="Disordered" evidence="7">
    <location>
        <begin position="1"/>
        <end position="26"/>
    </location>
</feature>
<dbReference type="GO" id="GO:0031105">
    <property type="term" value="C:septin complex"/>
    <property type="evidence" value="ECO:0007669"/>
    <property type="project" value="UniProtKB-ARBA"/>
</dbReference>
<dbReference type="OrthoDB" id="416553at2759"/>
<dbReference type="GO" id="GO:0005525">
    <property type="term" value="F:GTP binding"/>
    <property type="evidence" value="ECO:0007669"/>
    <property type="project" value="UniProtKB-KW"/>
</dbReference>
<evidence type="ECO:0000256" key="1">
    <source>
        <dbReference type="ARBA" id="ARBA00022618"/>
    </source>
</evidence>
<comment type="caution">
    <text evidence="9">The sequence shown here is derived from an EMBL/GenBank/DDBJ whole genome shotgun (WGS) entry which is preliminary data.</text>
</comment>
<dbReference type="GO" id="GO:0000281">
    <property type="term" value="P:mitotic cytokinesis"/>
    <property type="evidence" value="ECO:0007669"/>
    <property type="project" value="UniProtKB-ARBA"/>
</dbReference>
<feature type="domain" description="Septin-type G" evidence="8">
    <location>
        <begin position="32"/>
        <end position="307"/>
    </location>
</feature>
<accession>A0A9W8GJZ7</accession>
<dbReference type="CDD" id="cd01850">
    <property type="entry name" value="CDC_Septin"/>
    <property type="match status" value="1"/>
</dbReference>
<dbReference type="GO" id="GO:0032161">
    <property type="term" value="C:cleavage apparatus septin structure"/>
    <property type="evidence" value="ECO:0007669"/>
    <property type="project" value="UniProtKB-ARBA"/>
</dbReference>
<dbReference type="InterPro" id="IPR030379">
    <property type="entry name" value="G_SEPTIN_dom"/>
</dbReference>
<keyword evidence="5" id="KW-0131">Cell cycle</keyword>
<proteinExistence type="inferred from homology"/>
<name>A0A9W8GJZ7_9FUNG</name>
<keyword evidence="10" id="KW-1185">Reference proteome</keyword>
<keyword evidence="4 6" id="KW-0342">GTP-binding</keyword>
<evidence type="ECO:0000313" key="10">
    <source>
        <dbReference type="Proteomes" id="UP001151516"/>
    </source>
</evidence>
<dbReference type="PANTHER" id="PTHR18884">
    <property type="entry name" value="SEPTIN"/>
    <property type="match status" value="1"/>
</dbReference>
<evidence type="ECO:0000256" key="7">
    <source>
        <dbReference type="SAM" id="MobiDB-lite"/>
    </source>
</evidence>
<reference evidence="9" key="1">
    <citation type="submission" date="2022-07" db="EMBL/GenBank/DDBJ databases">
        <title>Phylogenomic reconstructions and comparative analyses of Kickxellomycotina fungi.</title>
        <authorList>
            <person name="Reynolds N.K."/>
            <person name="Stajich J.E."/>
            <person name="Barry K."/>
            <person name="Grigoriev I.V."/>
            <person name="Crous P."/>
            <person name="Smith M.E."/>
        </authorList>
    </citation>
    <scope>NUCLEOTIDE SEQUENCE</scope>
    <source>
        <strain evidence="9">CBS 109367</strain>
    </source>
</reference>
<dbReference type="FunFam" id="3.40.50.300:FF:000162">
    <property type="entry name" value="septin-7 isoform X1"/>
    <property type="match status" value="1"/>
</dbReference>
<evidence type="ECO:0000256" key="4">
    <source>
        <dbReference type="ARBA" id="ARBA00023134"/>
    </source>
</evidence>
<dbReference type="AlphaFoldDB" id="A0A9W8GJZ7"/>
<evidence type="ECO:0000256" key="5">
    <source>
        <dbReference type="ARBA" id="ARBA00023306"/>
    </source>
</evidence>
<dbReference type="EMBL" id="JANBTX010000062">
    <property type="protein sequence ID" value="KAJ2687785.1"/>
    <property type="molecule type" value="Genomic_DNA"/>
</dbReference>
<dbReference type="InterPro" id="IPR027417">
    <property type="entry name" value="P-loop_NTPase"/>
</dbReference>
<sequence length="348" mass="38842">MKEGSGEEQNVAPSVYSHVSRPGSHRYKSAKKGLPFNVMLVGESGLGRTTFLNTLCERVVIPPHEAANCEQAHIAEPMQFKHYTVDMEEDGMKIVLNIIDTPGFGDGIDNENCFTRIQEYIEVQYDNVLAEENRIKRNTKFTDTRIHALLYFITPTGHSLRELDVELMRRLGSRINIIPVIGRSDSLTPRELVLFKQRVMNDITANGIPIFNFPNSDDEEDEESVEENAELRAMLPFAVVGCEEVINEEGRPVRVRSYPWGVVQVDNDEHSDFDRLRYVLLNSHIADLRDRTHNGLYELYRTEKLSGTNVIAGSAAATNAAHVAPAAATAGSPTVQPSMLPQSHPVAA</sequence>
<organism evidence="9 10">
    <name type="scientific">Coemansia spiralis</name>
    <dbReference type="NCBI Taxonomy" id="417178"/>
    <lineage>
        <taxon>Eukaryota</taxon>
        <taxon>Fungi</taxon>
        <taxon>Fungi incertae sedis</taxon>
        <taxon>Zoopagomycota</taxon>
        <taxon>Kickxellomycotina</taxon>
        <taxon>Kickxellomycetes</taxon>
        <taxon>Kickxellales</taxon>
        <taxon>Kickxellaceae</taxon>
        <taxon>Coemansia</taxon>
    </lineage>
</organism>
<keyword evidence="2 6" id="KW-0547">Nucleotide-binding</keyword>
<keyword evidence="3" id="KW-0175">Coiled coil</keyword>
<evidence type="ECO:0000256" key="3">
    <source>
        <dbReference type="ARBA" id="ARBA00023054"/>
    </source>
</evidence>
<dbReference type="SUPFAM" id="SSF52540">
    <property type="entry name" value="P-loop containing nucleoside triphosphate hydrolases"/>
    <property type="match status" value="1"/>
</dbReference>
<dbReference type="PIRSF" id="PIRSF006698">
    <property type="entry name" value="Septin"/>
    <property type="match status" value="1"/>
</dbReference>
<dbReference type="Proteomes" id="UP001151516">
    <property type="component" value="Unassembled WGS sequence"/>
</dbReference>
<evidence type="ECO:0000256" key="6">
    <source>
        <dbReference type="RuleBase" id="RU004560"/>
    </source>
</evidence>
<evidence type="ECO:0000259" key="8">
    <source>
        <dbReference type="PROSITE" id="PS51719"/>
    </source>
</evidence>
<evidence type="ECO:0000313" key="9">
    <source>
        <dbReference type="EMBL" id="KAJ2687785.1"/>
    </source>
</evidence>
<dbReference type="InterPro" id="IPR016491">
    <property type="entry name" value="Septin"/>
</dbReference>
<dbReference type="Pfam" id="PF00735">
    <property type="entry name" value="Septin"/>
    <property type="match status" value="1"/>
</dbReference>
<keyword evidence="1 9" id="KW-0132">Cell division</keyword>
<gene>
    <name evidence="9" type="primary">CDC11_2</name>
    <name evidence="9" type="ORF">IWW39_002665</name>
</gene>
<comment type="similarity">
    <text evidence="6">Belongs to the TRAFAC class TrmE-Era-EngA-EngB-Septin-like GTPase superfamily. Septin GTPase family.</text>
</comment>
<evidence type="ECO:0000256" key="2">
    <source>
        <dbReference type="ARBA" id="ARBA00022741"/>
    </source>
</evidence>
<dbReference type="Gene3D" id="3.40.50.300">
    <property type="entry name" value="P-loop containing nucleotide triphosphate hydrolases"/>
    <property type="match status" value="1"/>
</dbReference>